<sequence length="152" mass="14659">MLVPLPKELKVFMGLGEKLEMGEANAANGEVATLVVAGVWLKMLVGGGGVVSFAAKMLVEAGVGVGAKDSVGVEVKDGVGVEVKDGVGVGAKDGVGVEVKDGVGVEVKDGMEAGVVDGAGAGVVDGVEAGVLLNTKEVEGAAGVGTETGGVA</sequence>
<evidence type="ECO:0000313" key="1">
    <source>
        <dbReference type="EMBL" id="ABT15884.1"/>
    </source>
</evidence>
<dbReference type="GeneID" id="5469964"/>
<dbReference type="Proteomes" id="UP000204095">
    <property type="component" value="Segment"/>
</dbReference>
<reference evidence="1 2" key="1">
    <citation type="journal article" date="2007" name="Virology">
        <title>Sequence and annotation of the 314-kb MT325 and the 321-kb FR483 viruses that infect Chlorella Pbi.</title>
        <authorList>
            <person name="Fitzgerald L.A."/>
            <person name="Graves M.V."/>
            <person name="Li X."/>
            <person name="Feldblyum T."/>
            <person name="Hartigan J."/>
            <person name="Van Etten J.L."/>
        </authorList>
    </citation>
    <scope>NUCLEOTIDE SEQUENCE [LARGE SCALE GENOMIC DNA]</scope>
    <source>
        <strain evidence="1 2">FR483</strain>
    </source>
</reference>
<name>A7J7V3_PBCVF</name>
<dbReference type="RefSeq" id="YP_001426231.1">
    <property type="nucleotide sequence ID" value="NC_008603.1"/>
</dbReference>
<dbReference type="KEGG" id="vg:5469964"/>
<evidence type="ECO:0000313" key="2">
    <source>
        <dbReference type="Proteomes" id="UP000204095"/>
    </source>
</evidence>
<gene>
    <name evidence="1" type="primary">n599L</name>
    <name evidence="1" type="ORF">FR483_n599L</name>
</gene>
<proteinExistence type="predicted"/>
<accession>A7J7V3</accession>
<organism evidence="1 2">
    <name type="scientific">Paramecium bursaria Chlorella virus FR483</name>
    <name type="common">PBCV-FR483</name>
    <dbReference type="NCBI Taxonomy" id="399781"/>
    <lineage>
        <taxon>Viruses</taxon>
        <taxon>Varidnaviria</taxon>
        <taxon>Bamfordvirae</taxon>
        <taxon>Nucleocytoviricota</taxon>
        <taxon>Megaviricetes</taxon>
        <taxon>Algavirales</taxon>
        <taxon>Phycodnaviridae</taxon>
        <taxon>Chlorovirus</taxon>
        <taxon>Chlorovirus conductrix</taxon>
        <taxon>Paramecium bursaria Chlorella virus A1</taxon>
    </lineage>
</organism>
<dbReference type="EMBL" id="DQ890022">
    <property type="protein sequence ID" value="ABT15884.1"/>
    <property type="molecule type" value="Genomic_DNA"/>
</dbReference>
<protein>
    <submittedName>
        <fullName evidence="1">Uncharacterized protein n599L</fullName>
    </submittedName>
</protein>
<organismHost>
    <name type="scientific">Paramecium bursaria</name>
    <dbReference type="NCBI Taxonomy" id="74790"/>
</organismHost>